<feature type="transmembrane region" description="Helical" evidence="2">
    <location>
        <begin position="102"/>
        <end position="122"/>
    </location>
</feature>
<dbReference type="Pfam" id="PF06961">
    <property type="entry name" value="DUF1294"/>
    <property type="match status" value="1"/>
</dbReference>
<dbReference type="InterPro" id="IPR012340">
    <property type="entry name" value="NA-bd_OB-fold"/>
</dbReference>
<evidence type="ECO:0000256" key="2">
    <source>
        <dbReference type="SAM" id="Phobius"/>
    </source>
</evidence>
<accession>A0A5N0T3K1</accession>
<dbReference type="Pfam" id="PF00313">
    <property type="entry name" value="CSD"/>
    <property type="match status" value="1"/>
</dbReference>
<gene>
    <name evidence="4" type="ORF">F3N42_14900</name>
</gene>
<dbReference type="PANTHER" id="PTHR12962:SF1">
    <property type="entry name" value="COLD SHOCK DOMAIN-CONTAINING PROTEIN CG9705"/>
    <property type="match status" value="1"/>
</dbReference>
<comment type="caution">
    <text evidence="4">The sequence shown here is derived from an EMBL/GenBank/DDBJ whole genome shotgun (WGS) entry which is preliminary data.</text>
</comment>
<dbReference type="PANTHER" id="PTHR12962">
    <property type="entry name" value="CALCIUM-REGULATED HEAT STABLE PROTEIN CRHSP-24-RELATED"/>
    <property type="match status" value="1"/>
</dbReference>
<keyword evidence="1" id="KW-0597">Phosphoprotein</keyword>
<dbReference type="Proteomes" id="UP000325372">
    <property type="component" value="Unassembled WGS sequence"/>
</dbReference>
<dbReference type="Gene3D" id="2.40.50.140">
    <property type="entry name" value="Nucleic acid-binding proteins"/>
    <property type="match status" value="1"/>
</dbReference>
<feature type="transmembrane region" description="Helical" evidence="2">
    <location>
        <begin position="169"/>
        <end position="185"/>
    </location>
</feature>
<protein>
    <submittedName>
        <fullName evidence="4">DUF1294 domain-containing protein</fullName>
    </submittedName>
</protein>
<keyword evidence="2" id="KW-0812">Transmembrane</keyword>
<evidence type="ECO:0000256" key="1">
    <source>
        <dbReference type="ARBA" id="ARBA00022553"/>
    </source>
</evidence>
<evidence type="ECO:0000313" key="5">
    <source>
        <dbReference type="Proteomes" id="UP000325372"/>
    </source>
</evidence>
<keyword evidence="5" id="KW-1185">Reference proteome</keyword>
<dbReference type="SMART" id="SM00357">
    <property type="entry name" value="CSP"/>
    <property type="match status" value="1"/>
</dbReference>
<reference evidence="4 5" key="1">
    <citation type="submission" date="2019-09" db="EMBL/GenBank/DDBJ databases">
        <title>Wenzhouxiangella sp. Genome sequencing and assembly.</title>
        <authorList>
            <person name="Zhang R."/>
        </authorList>
    </citation>
    <scope>NUCLEOTIDE SEQUENCE [LARGE SCALE GENOMIC DNA]</scope>
    <source>
        <strain evidence="4 5">W260</strain>
    </source>
</reference>
<feature type="domain" description="CSD" evidence="3">
    <location>
        <begin position="1"/>
        <end position="64"/>
    </location>
</feature>
<sequence length="202" mass="22281">MQGRIIKWNDDRGFGFIEPESAGQQVFFHISDFARGRRPMVGESVRYRVSKASDGKVRATGVRRTGATAVAGQLGSKRVALSVIALGTFVALWWLVQQRGYPHWLPWAYGAVSAITFVFYGLDKWAAKRGAQRTPESTLQGLALAGGWPGALLAQQVFRHKSSKPSFQITFWFVVGLNCIALLWAPEWLPGQLGLADGFNGR</sequence>
<dbReference type="PROSITE" id="PS51857">
    <property type="entry name" value="CSD_2"/>
    <property type="match status" value="1"/>
</dbReference>
<dbReference type="InterPro" id="IPR011129">
    <property type="entry name" value="CSD"/>
</dbReference>
<proteinExistence type="predicted"/>
<dbReference type="InterPro" id="IPR010718">
    <property type="entry name" value="DUF1294"/>
</dbReference>
<organism evidence="4 5">
    <name type="scientific">Marinihelvus fidelis</name>
    <dbReference type="NCBI Taxonomy" id="2613842"/>
    <lineage>
        <taxon>Bacteria</taxon>
        <taxon>Pseudomonadati</taxon>
        <taxon>Pseudomonadota</taxon>
        <taxon>Gammaproteobacteria</taxon>
        <taxon>Chromatiales</taxon>
        <taxon>Wenzhouxiangellaceae</taxon>
        <taxon>Marinihelvus</taxon>
    </lineage>
</organism>
<dbReference type="EMBL" id="VYXP01000013">
    <property type="protein sequence ID" value="KAA9129650.1"/>
    <property type="molecule type" value="Genomic_DNA"/>
</dbReference>
<dbReference type="InterPro" id="IPR002059">
    <property type="entry name" value="CSP_DNA-bd"/>
</dbReference>
<name>A0A5N0T3K1_9GAMM</name>
<dbReference type="RefSeq" id="WP_191621463.1">
    <property type="nucleotide sequence ID" value="NZ_VYXP01000013.1"/>
</dbReference>
<keyword evidence="2" id="KW-1133">Transmembrane helix</keyword>
<dbReference type="SUPFAM" id="SSF50249">
    <property type="entry name" value="Nucleic acid-binding proteins"/>
    <property type="match status" value="1"/>
</dbReference>
<feature type="transmembrane region" description="Helical" evidence="2">
    <location>
        <begin position="79"/>
        <end position="96"/>
    </location>
</feature>
<dbReference type="GO" id="GO:0043488">
    <property type="term" value="P:regulation of mRNA stability"/>
    <property type="evidence" value="ECO:0007669"/>
    <property type="project" value="TreeGrafter"/>
</dbReference>
<evidence type="ECO:0000259" key="3">
    <source>
        <dbReference type="PROSITE" id="PS51857"/>
    </source>
</evidence>
<dbReference type="GO" id="GO:0003730">
    <property type="term" value="F:mRNA 3'-UTR binding"/>
    <property type="evidence" value="ECO:0007669"/>
    <property type="project" value="TreeGrafter"/>
</dbReference>
<dbReference type="AlphaFoldDB" id="A0A5N0T3K1"/>
<dbReference type="GO" id="GO:0005829">
    <property type="term" value="C:cytosol"/>
    <property type="evidence" value="ECO:0007669"/>
    <property type="project" value="UniProtKB-ARBA"/>
</dbReference>
<keyword evidence="2" id="KW-0472">Membrane</keyword>
<evidence type="ECO:0000313" key="4">
    <source>
        <dbReference type="EMBL" id="KAA9129650.1"/>
    </source>
</evidence>
<dbReference type="InterPro" id="IPR052069">
    <property type="entry name" value="Ca-reg_mRNA-binding_domain"/>
</dbReference>
<dbReference type="CDD" id="cd04458">
    <property type="entry name" value="CSP_CDS"/>
    <property type="match status" value="1"/>
</dbReference>